<organism evidence="1 2">
    <name type="scientific">Daphnia magna</name>
    <dbReference type="NCBI Taxonomy" id="35525"/>
    <lineage>
        <taxon>Eukaryota</taxon>
        <taxon>Metazoa</taxon>
        <taxon>Ecdysozoa</taxon>
        <taxon>Arthropoda</taxon>
        <taxon>Crustacea</taxon>
        <taxon>Branchiopoda</taxon>
        <taxon>Diplostraca</taxon>
        <taxon>Cladocera</taxon>
        <taxon>Anomopoda</taxon>
        <taxon>Daphniidae</taxon>
        <taxon>Daphnia</taxon>
    </lineage>
</organism>
<dbReference type="AlphaFoldDB" id="A0A164R9D4"/>
<proteinExistence type="predicted"/>
<sequence length="49" mass="5918">MTYIRNDWNVISKSTYVRAPRQDQDRNILLTVNICLWKGENIHKHSFQN</sequence>
<dbReference type="Proteomes" id="UP000076858">
    <property type="component" value="Unassembled WGS sequence"/>
</dbReference>
<gene>
    <name evidence="1" type="ORF">APZ42_027546</name>
</gene>
<evidence type="ECO:0000313" key="2">
    <source>
        <dbReference type="Proteomes" id="UP000076858"/>
    </source>
</evidence>
<comment type="caution">
    <text evidence="1">The sequence shown here is derived from an EMBL/GenBank/DDBJ whole genome shotgun (WGS) entry which is preliminary data.</text>
</comment>
<accession>A0A164R9D4</accession>
<reference evidence="1 2" key="1">
    <citation type="submission" date="2016-03" db="EMBL/GenBank/DDBJ databases">
        <title>EvidentialGene: Evidence-directed Construction of Genes on Genomes.</title>
        <authorList>
            <person name="Gilbert D.G."/>
            <person name="Choi J.-H."/>
            <person name="Mockaitis K."/>
            <person name="Colbourne J."/>
            <person name="Pfrender M."/>
        </authorList>
    </citation>
    <scope>NUCLEOTIDE SEQUENCE [LARGE SCALE GENOMIC DNA]</scope>
    <source>
        <strain evidence="1 2">Xinb3</strain>
        <tissue evidence="1">Complete organism</tissue>
    </source>
</reference>
<evidence type="ECO:0000313" key="1">
    <source>
        <dbReference type="EMBL" id="KZS08451.1"/>
    </source>
</evidence>
<keyword evidence="2" id="KW-1185">Reference proteome</keyword>
<dbReference type="EMBL" id="LRGB01002194">
    <property type="protein sequence ID" value="KZS08451.1"/>
    <property type="molecule type" value="Genomic_DNA"/>
</dbReference>
<name>A0A164R9D4_9CRUS</name>
<protein>
    <submittedName>
        <fullName evidence="1">Uncharacterized protein</fullName>
    </submittedName>
</protein>